<comment type="caution">
    <text evidence="3">The sequence shown here is derived from an EMBL/GenBank/DDBJ whole genome shotgun (WGS) entry which is preliminary data.</text>
</comment>
<gene>
    <name evidence="3" type="ORF">TRAPUB_14063</name>
</gene>
<dbReference type="AlphaFoldDB" id="A0A1M2VPI7"/>
<organism evidence="3 4">
    <name type="scientific">Trametes pubescens</name>
    <name type="common">White-rot fungus</name>
    <dbReference type="NCBI Taxonomy" id="154538"/>
    <lineage>
        <taxon>Eukaryota</taxon>
        <taxon>Fungi</taxon>
        <taxon>Dikarya</taxon>
        <taxon>Basidiomycota</taxon>
        <taxon>Agaricomycotina</taxon>
        <taxon>Agaricomycetes</taxon>
        <taxon>Polyporales</taxon>
        <taxon>Polyporaceae</taxon>
        <taxon>Trametes</taxon>
    </lineage>
</organism>
<reference evidence="3 4" key="1">
    <citation type="submission" date="2016-10" db="EMBL/GenBank/DDBJ databases">
        <title>Genome sequence of the basidiomycete white-rot fungus Trametes pubescens.</title>
        <authorList>
            <person name="Makela M.R."/>
            <person name="Granchi Z."/>
            <person name="Peng M."/>
            <person name="De Vries R.P."/>
            <person name="Grigoriev I."/>
            <person name="Riley R."/>
            <person name="Hilden K."/>
        </authorList>
    </citation>
    <scope>NUCLEOTIDE SEQUENCE [LARGE SCALE GENOMIC DNA]</scope>
    <source>
        <strain evidence="3 4">FBCC735</strain>
    </source>
</reference>
<dbReference type="STRING" id="154538.A0A1M2VPI7"/>
<evidence type="ECO:0000313" key="3">
    <source>
        <dbReference type="EMBL" id="OJT09460.1"/>
    </source>
</evidence>
<dbReference type="Proteomes" id="UP000184267">
    <property type="component" value="Unassembled WGS sequence"/>
</dbReference>
<proteinExistence type="predicted"/>
<evidence type="ECO:0000256" key="1">
    <source>
        <dbReference type="SAM" id="MobiDB-lite"/>
    </source>
</evidence>
<dbReference type="EMBL" id="MNAD01000911">
    <property type="protein sequence ID" value="OJT09460.1"/>
    <property type="molecule type" value="Genomic_DNA"/>
</dbReference>
<dbReference type="Gene3D" id="3.30.710.10">
    <property type="entry name" value="Potassium Channel Kv1.1, Chain A"/>
    <property type="match status" value="1"/>
</dbReference>
<feature type="compositionally biased region" description="Polar residues" evidence="1">
    <location>
        <begin position="331"/>
        <end position="341"/>
    </location>
</feature>
<name>A0A1M2VPI7_TRAPU</name>
<dbReference type="SUPFAM" id="SSF54695">
    <property type="entry name" value="POZ domain"/>
    <property type="match status" value="1"/>
</dbReference>
<protein>
    <recommendedName>
        <fullName evidence="2">BTB domain-containing protein</fullName>
    </recommendedName>
</protein>
<sequence>MVEHAEPKERHAKMRDAEFWFRDGNIVLVARDVDFRVYKGILADQSPVFDDMFSFPQPAPFTPPRLELASSSNTDACPFVHLSDSPEDLRHLLRVCMPKKGMFSPFQPPADPSYASIAAAARLGHKYQMTRLFEQALNYLKTHYTNDFEAWEKQNTYVPRGFADVEAIGVVNLARFLGETNLLTTALFACCQLGSRQIISGFAREDGTREQLTLDDIGLCLDAKPRLVQESVRVVLRVLRPIGSRSCTTATPCRSGFRHLLEKVRVRVGEVAGTDPFLGLFNALGSDADGELCRSCWLMAENRDSVEKRAVWDRLPEILGLAKTGPGGDGSETQSEGTGAA</sequence>
<dbReference type="CDD" id="cd18186">
    <property type="entry name" value="BTB_POZ_ZBTB_KLHL-like"/>
    <property type="match status" value="1"/>
</dbReference>
<evidence type="ECO:0000313" key="4">
    <source>
        <dbReference type="Proteomes" id="UP000184267"/>
    </source>
</evidence>
<dbReference type="InterPro" id="IPR000210">
    <property type="entry name" value="BTB/POZ_dom"/>
</dbReference>
<dbReference type="OrthoDB" id="3036049at2759"/>
<evidence type="ECO:0000259" key="2">
    <source>
        <dbReference type="SMART" id="SM00225"/>
    </source>
</evidence>
<dbReference type="InterPro" id="IPR011333">
    <property type="entry name" value="SKP1/BTB/POZ_sf"/>
</dbReference>
<feature type="region of interest" description="Disordered" evidence="1">
    <location>
        <begin position="322"/>
        <end position="341"/>
    </location>
</feature>
<feature type="domain" description="BTB" evidence="2">
    <location>
        <begin position="24"/>
        <end position="144"/>
    </location>
</feature>
<dbReference type="Pfam" id="PF00651">
    <property type="entry name" value="BTB"/>
    <property type="match status" value="1"/>
</dbReference>
<accession>A0A1M2VPI7</accession>
<dbReference type="SMART" id="SM00225">
    <property type="entry name" value="BTB"/>
    <property type="match status" value="1"/>
</dbReference>
<keyword evidence="4" id="KW-1185">Reference proteome</keyword>
<dbReference type="OMA" id="FNEACER"/>